<evidence type="ECO:0000313" key="2">
    <source>
        <dbReference type="Proteomes" id="UP000789860"/>
    </source>
</evidence>
<protein>
    <submittedName>
        <fullName evidence="1">9064_t:CDS:1</fullName>
    </submittedName>
</protein>
<feature type="non-terminal residue" evidence="1">
    <location>
        <position position="126"/>
    </location>
</feature>
<dbReference type="EMBL" id="CAJVPM010045546">
    <property type="protein sequence ID" value="CAG8716695.1"/>
    <property type="molecule type" value="Genomic_DNA"/>
</dbReference>
<reference evidence="1" key="1">
    <citation type="submission" date="2021-06" db="EMBL/GenBank/DDBJ databases">
        <authorList>
            <person name="Kallberg Y."/>
            <person name="Tangrot J."/>
            <person name="Rosling A."/>
        </authorList>
    </citation>
    <scope>NUCLEOTIDE SEQUENCE</scope>
    <source>
        <strain evidence="1">AU212A</strain>
    </source>
</reference>
<comment type="caution">
    <text evidence="1">The sequence shown here is derived from an EMBL/GenBank/DDBJ whole genome shotgun (WGS) entry which is preliminary data.</text>
</comment>
<gene>
    <name evidence="1" type="ORF">SCALOS_LOCUS11091</name>
</gene>
<evidence type="ECO:0000313" key="1">
    <source>
        <dbReference type="EMBL" id="CAG8716695.1"/>
    </source>
</evidence>
<proteinExistence type="predicted"/>
<organism evidence="1 2">
    <name type="scientific">Scutellospora calospora</name>
    <dbReference type="NCBI Taxonomy" id="85575"/>
    <lineage>
        <taxon>Eukaryota</taxon>
        <taxon>Fungi</taxon>
        <taxon>Fungi incertae sedis</taxon>
        <taxon>Mucoromycota</taxon>
        <taxon>Glomeromycotina</taxon>
        <taxon>Glomeromycetes</taxon>
        <taxon>Diversisporales</taxon>
        <taxon>Gigasporaceae</taxon>
        <taxon>Scutellospora</taxon>
    </lineage>
</organism>
<keyword evidence="2" id="KW-1185">Reference proteome</keyword>
<dbReference type="Proteomes" id="UP000789860">
    <property type="component" value="Unassembled WGS sequence"/>
</dbReference>
<name>A0ACA9PN51_9GLOM</name>
<accession>A0ACA9PN51</accession>
<sequence length="126" mass="13879">MSVAYVLAGIFLPNDFSISTATTFEYAWCGISGLLISLSSMSNFGVALALSTELYICLGLTTSVTKRNDNIIMRFNIFLTLVIPLFCITLSIITLAIRHNPIFEVIDDGGTCSVSRHSDYRILLFL</sequence>